<comment type="caution">
    <text evidence="1">The sequence shown here is derived from an EMBL/GenBank/DDBJ whole genome shotgun (WGS) entry which is preliminary data.</text>
</comment>
<evidence type="ECO:0000313" key="1">
    <source>
        <dbReference type="EMBL" id="RDB64228.1"/>
    </source>
</evidence>
<evidence type="ECO:0008006" key="3">
    <source>
        <dbReference type="Google" id="ProtNLM"/>
    </source>
</evidence>
<gene>
    <name evidence="1" type="ORF">C1877_10965</name>
</gene>
<evidence type="ECO:0000313" key="2">
    <source>
        <dbReference type="Proteomes" id="UP000254000"/>
    </source>
</evidence>
<dbReference type="AlphaFoldDB" id="A0A369M1E6"/>
<dbReference type="GeneID" id="78360213"/>
<dbReference type="OrthoDB" id="3194777at2"/>
<sequence>MSENAAPIWGNELEYYINTGTNEAAAWTKVTELLTWEPSAEPKTYEPAWLDRKVSPVFVQGRTCSINWTKDTVKNGALEAWVMEHRNETDVACEVCRVFTWLGTAAAQTADMASFLFNPADPSNANGGQPVVTGGTLNMADDGWTEGTWNPSTKAFAAGSAPAQA</sequence>
<keyword evidence="2" id="KW-1185">Reference proteome</keyword>
<reference evidence="1 2" key="1">
    <citation type="journal article" date="2018" name="Elife">
        <title>Discovery and characterization of a prevalent human gut bacterial enzyme sufficient for the inactivation of a family of plant toxins.</title>
        <authorList>
            <person name="Koppel N."/>
            <person name="Bisanz J.E."/>
            <person name="Pandelia M.E."/>
            <person name="Turnbaugh P.J."/>
            <person name="Balskus E.P."/>
        </authorList>
    </citation>
    <scope>NUCLEOTIDE SEQUENCE [LARGE SCALE GENOMIC DNA]</scope>
    <source>
        <strain evidence="1 2">3C</strain>
    </source>
</reference>
<organism evidence="1 2">
    <name type="scientific">Gordonibacter pamelaeae</name>
    <dbReference type="NCBI Taxonomy" id="471189"/>
    <lineage>
        <taxon>Bacteria</taxon>
        <taxon>Bacillati</taxon>
        <taxon>Actinomycetota</taxon>
        <taxon>Coriobacteriia</taxon>
        <taxon>Eggerthellales</taxon>
        <taxon>Eggerthellaceae</taxon>
        <taxon>Gordonibacter</taxon>
    </lineage>
</organism>
<proteinExistence type="predicted"/>
<dbReference type="RefSeq" id="WP_114569172.1">
    <property type="nucleotide sequence ID" value="NZ_CABMMS010000006.1"/>
</dbReference>
<dbReference type="Proteomes" id="UP000254000">
    <property type="component" value="Unassembled WGS sequence"/>
</dbReference>
<dbReference type="EMBL" id="PPTS01000006">
    <property type="protein sequence ID" value="RDB64228.1"/>
    <property type="molecule type" value="Genomic_DNA"/>
</dbReference>
<protein>
    <recommendedName>
        <fullName evidence="3">Phage tail protein</fullName>
    </recommendedName>
</protein>
<name>A0A369M1E6_9ACTN</name>
<accession>A0A369M1E6</accession>